<evidence type="ECO:0000313" key="3">
    <source>
        <dbReference type="Proteomes" id="UP001571476"/>
    </source>
</evidence>
<feature type="region of interest" description="Disordered" evidence="1">
    <location>
        <begin position="166"/>
        <end position="192"/>
    </location>
</feature>
<name>A0ABV4SBP2_9ACTN</name>
<gene>
    <name evidence="2" type="ORF">ACEG43_02090</name>
</gene>
<organism evidence="2 3">
    <name type="scientific">Streptomyces aureus</name>
    <dbReference type="NCBI Taxonomy" id="193461"/>
    <lineage>
        <taxon>Bacteria</taxon>
        <taxon>Bacillati</taxon>
        <taxon>Actinomycetota</taxon>
        <taxon>Actinomycetes</taxon>
        <taxon>Kitasatosporales</taxon>
        <taxon>Streptomycetaceae</taxon>
        <taxon>Streptomyces</taxon>
    </lineage>
</organism>
<comment type="caution">
    <text evidence="2">The sequence shown here is derived from an EMBL/GenBank/DDBJ whole genome shotgun (WGS) entry which is preliminary data.</text>
</comment>
<evidence type="ECO:0000313" key="2">
    <source>
        <dbReference type="EMBL" id="MFA3834983.1"/>
    </source>
</evidence>
<accession>A0ABV4SBP2</accession>
<dbReference type="RefSeq" id="WP_372561033.1">
    <property type="nucleotide sequence ID" value="NZ_JBGOSP010000001.1"/>
</dbReference>
<dbReference type="EMBL" id="JBGOSP010000001">
    <property type="protein sequence ID" value="MFA3834983.1"/>
    <property type="molecule type" value="Genomic_DNA"/>
</dbReference>
<sequence length="192" mass="21067">MMVYGGERPGTGPLFRLAWRGSHYPGRPVEDLWIALDRDAGGGWWFDGYFIGRLPLGQGAPRAAEFARWLLAAPPTGPYEWEFTLIDRESQAGSPWIAAGTLLTVEFLLGREEPDGPEYLQMLPSGETAVRHLGCEVCAPLECEPLPRSALEVAAAGLLDAATDQGSRMLDRRGPVRRLRDRGPRRAGGTPR</sequence>
<proteinExistence type="predicted"/>
<protein>
    <submittedName>
        <fullName evidence="2">Uncharacterized protein</fullName>
    </submittedName>
</protein>
<keyword evidence="3" id="KW-1185">Reference proteome</keyword>
<dbReference type="Proteomes" id="UP001571476">
    <property type="component" value="Unassembled WGS sequence"/>
</dbReference>
<feature type="compositionally biased region" description="Basic residues" evidence="1">
    <location>
        <begin position="175"/>
        <end position="185"/>
    </location>
</feature>
<evidence type="ECO:0000256" key="1">
    <source>
        <dbReference type="SAM" id="MobiDB-lite"/>
    </source>
</evidence>
<reference evidence="2 3" key="1">
    <citation type="submission" date="2024-08" db="EMBL/GenBank/DDBJ databases">
        <title>Genome sequence of Streptomyces aureus CACIA-1.46HGO.</title>
        <authorList>
            <person name="Evangelista-Martinez Z."/>
        </authorList>
    </citation>
    <scope>NUCLEOTIDE SEQUENCE [LARGE SCALE GENOMIC DNA]</scope>
    <source>
        <strain evidence="2 3">CACIA-1.46HGO</strain>
    </source>
</reference>